<sequence length="37" mass="4372">MSNIVCSFFSSAQKYSIFQYIQANLENYFRHFTAVSE</sequence>
<dbReference type="Proteomes" id="UP000005475">
    <property type="component" value="Unassembled WGS sequence"/>
</dbReference>
<evidence type="ECO:0000313" key="2">
    <source>
        <dbReference type="Proteomes" id="UP000005475"/>
    </source>
</evidence>
<reference evidence="1 2" key="1">
    <citation type="submission" date="2007-03" db="EMBL/GenBank/DDBJ databases">
        <authorList>
            <person name="Fulton L."/>
            <person name="Clifton S."/>
            <person name="Fulton B."/>
            <person name="Xu J."/>
            <person name="Minx P."/>
            <person name="Pepin K.H."/>
            <person name="Johnson M."/>
            <person name="Thiruvilangam P."/>
            <person name="Bhonagiri V."/>
            <person name="Nash W.E."/>
            <person name="Mardis E.R."/>
            <person name="Wilson R.K."/>
        </authorList>
    </citation>
    <scope>NUCLEOTIDE SEQUENCE [LARGE SCALE GENOMIC DNA]</scope>
    <source>
        <strain evidence="2">ATCC 8483 / DSM 1896 / JCM 5824 / BCRC 10623 / CCUG 4943 / NCTC 11153</strain>
    </source>
</reference>
<dbReference type="AlphaFoldDB" id="A0AAN3AB17"/>
<dbReference type="EMBL" id="AAXF02000045">
    <property type="protein sequence ID" value="EDO12555.1"/>
    <property type="molecule type" value="Genomic_DNA"/>
</dbReference>
<protein>
    <submittedName>
        <fullName evidence="1">Uncharacterized protein</fullName>
    </submittedName>
</protein>
<evidence type="ECO:0000313" key="1">
    <source>
        <dbReference type="EMBL" id="EDO12555.1"/>
    </source>
</evidence>
<comment type="caution">
    <text evidence="1">The sequence shown here is derived from an EMBL/GenBank/DDBJ whole genome shotgun (WGS) entry which is preliminary data.</text>
</comment>
<name>A0AAN3AB17_BACO1</name>
<accession>A0AAN3AB17</accession>
<gene>
    <name evidence="1" type="ORF">BACOVA_01697</name>
</gene>
<organism evidence="1 2">
    <name type="scientific">Bacteroides ovatus (strain ATCC 8483 / DSM 1896 / JCM 5824 / BCRC 10623 / CCUG 4943 / NCTC 11153)</name>
    <dbReference type="NCBI Taxonomy" id="411476"/>
    <lineage>
        <taxon>Bacteria</taxon>
        <taxon>Pseudomonadati</taxon>
        <taxon>Bacteroidota</taxon>
        <taxon>Bacteroidia</taxon>
        <taxon>Bacteroidales</taxon>
        <taxon>Bacteroidaceae</taxon>
        <taxon>Bacteroides</taxon>
    </lineage>
</organism>
<reference evidence="2" key="2">
    <citation type="submission" date="2007-04" db="EMBL/GenBank/DDBJ databases">
        <title>Draft genome sequence of Bacteroides ovatus (ATCC 8483).</title>
        <authorList>
            <person name="Sudarsanam P."/>
            <person name="Ley R."/>
            <person name="Guruge J."/>
            <person name="Turnbaugh P.J."/>
            <person name="Mahowald M."/>
            <person name="Liep D."/>
            <person name="Gordon J."/>
        </authorList>
    </citation>
    <scope>NUCLEOTIDE SEQUENCE [LARGE SCALE GENOMIC DNA]</scope>
    <source>
        <strain evidence="2">ATCC 8483 / DSM 1896 / JCM 5824 / BCRC 10623 / CCUG 4943 / NCTC 11153</strain>
    </source>
</reference>
<proteinExistence type="predicted"/>